<dbReference type="GO" id="GO:0008028">
    <property type="term" value="F:monocarboxylic acid transmembrane transporter activity"/>
    <property type="evidence" value="ECO:0007669"/>
    <property type="project" value="TreeGrafter"/>
</dbReference>
<feature type="transmembrane region" description="Helical" evidence="2">
    <location>
        <begin position="60"/>
        <end position="80"/>
    </location>
</feature>
<dbReference type="AlphaFoldDB" id="A0A0N4V6Q0"/>
<feature type="transmembrane region" description="Helical" evidence="2">
    <location>
        <begin position="171"/>
        <end position="191"/>
    </location>
</feature>
<dbReference type="OrthoDB" id="6499973at2759"/>
<feature type="transmembrane region" description="Helical" evidence="2">
    <location>
        <begin position="367"/>
        <end position="385"/>
    </location>
</feature>
<evidence type="ECO:0000313" key="6">
    <source>
        <dbReference type="WBParaSite" id="EVEC_0000594401-mRNA-1"/>
    </source>
</evidence>
<dbReference type="Gene3D" id="1.20.1250.20">
    <property type="entry name" value="MFS general substrate transporter like domains"/>
    <property type="match status" value="2"/>
</dbReference>
<keyword evidence="2" id="KW-0812">Transmembrane</keyword>
<feature type="transmembrane region" description="Helical" evidence="2">
    <location>
        <begin position="467"/>
        <end position="486"/>
    </location>
</feature>
<evidence type="ECO:0000313" key="4">
    <source>
        <dbReference type="EMBL" id="VDD90804.1"/>
    </source>
</evidence>
<keyword evidence="5" id="KW-1185">Reference proteome</keyword>
<sequence>MTHVRDMSIWVPRVDGGWGWIVVLGSFLIHVFADGIVYSFGILLNIFMTEFNSDNAETSLIVGLLAGITLSVGPIASAFANRFGCRLTTIVGCLASLRATSVKYLWVSVGCVMGCGAGFMYCPAIIIVTVYFEKKRAMATGIAVCGAGVGTLVFAPLAAKAITIWGWHGAFYLYTVVLILCALCGSTFRPLPFVKVEDQDKSIEEKKGELKAVKADVNAGGDVSHKVDWFLSGLRSLSLCLTSVRVLLSWSLLDVFYTGSVTSLPRKNHEKFRSLTMLKEDNTALDGVADKNANGYVSQERNRMREIFRSLAGTFFVVVDILDLTLLADPIFMLFAISNFLTSIGFNAPLMFIPAHAENMGVTPANAAYLLSAFGAFNTIGRVLFGIVSDRKLPTKFGKDVKRNRLWIYIVSLCICGMVTCFVFVYKSYMNLLVYAAIFGLTISSYVCLTSVLLVDLLGLDKLTSAFGILLLFQGLATFIGPYVSGKLADIMDKSYDLTFVFCGVCLLMSGAMLFAIYPLRKRQRQSENVKKADVL</sequence>
<reference evidence="6" key="1">
    <citation type="submission" date="2017-02" db="UniProtKB">
        <authorList>
            <consortium name="WormBaseParasite"/>
        </authorList>
    </citation>
    <scope>IDENTIFICATION</scope>
</reference>
<dbReference type="SUPFAM" id="SSF103473">
    <property type="entry name" value="MFS general substrate transporter"/>
    <property type="match status" value="1"/>
</dbReference>
<gene>
    <name evidence="4" type="ORF">EVEC_LOCUS5555</name>
</gene>
<dbReference type="CDD" id="cd17352">
    <property type="entry name" value="MFS_MCT_SLC16"/>
    <property type="match status" value="1"/>
</dbReference>
<dbReference type="Pfam" id="PF07690">
    <property type="entry name" value="MFS_1"/>
    <property type="match status" value="1"/>
</dbReference>
<dbReference type="STRING" id="51028.A0A0N4V6Q0"/>
<feature type="transmembrane region" description="Helical" evidence="2">
    <location>
        <begin position="20"/>
        <end position="48"/>
    </location>
</feature>
<dbReference type="PROSITE" id="PS50850">
    <property type="entry name" value="MFS"/>
    <property type="match status" value="1"/>
</dbReference>
<feature type="transmembrane region" description="Helical" evidence="2">
    <location>
        <begin position="139"/>
        <end position="159"/>
    </location>
</feature>
<protein>
    <submittedName>
        <fullName evidence="6">MFS domain-containing protein</fullName>
    </submittedName>
</protein>
<keyword evidence="2" id="KW-0472">Membrane</keyword>
<accession>A0A0N4V6Q0</accession>
<dbReference type="InterPro" id="IPR011701">
    <property type="entry name" value="MFS"/>
</dbReference>
<comment type="subcellular location">
    <subcellularLocation>
        <location evidence="1">Membrane</location>
        <topology evidence="1">Multi-pass membrane protein</topology>
    </subcellularLocation>
</comment>
<proteinExistence type="predicted"/>
<feature type="transmembrane region" description="Helical" evidence="2">
    <location>
        <begin position="498"/>
        <end position="518"/>
    </location>
</feature>
<keyword evidence="2" id="KW-1133">Transmembrane helix</keyword>
<reference evidence="4 5" key="2">
    <citation type="submission" date="2018-10" db="EMBL/GenBank/DDBJ databases">
        <authorList>
            <consortium name="Pathogen Informatics"/>
        </authorList>
    </citation>
    <scope>NUCLEOTIDE SEQUENCE [LARGE SCALE GENOMIC DNA]</scope>
</reference>
<feature type="transmembrane region" description="Helical" evidence="2">
    <location>
        <begin position="406"/>
        <end position="426"/>
    </location>
</feature>
<dbReference type="EMBL" id="UXUI01008200">
    <property type="protein sequence ID" value="VDD90804.1"/>
    <property type="molecule type" value="Genomic_DNA"/>
</dbReference>
<feature type="transmembrane region" description="Helical" evidence="2">
    <location>
        <begin position="432"/>
        <end position="455"/>
    </location>
</feature>
<dbReference type="PANTHER" id="PTHR11360">
    <property type="entry name" value="MONOCARBOXYLATE TRANSPORTER"/>
    <property type="match status" value="1"/>
</dbReference>
<dbReference type="InterPro" id="IPR036259">
    <property type="entry name" value="MFS_trans_sf"/>
</dbReference>
<feature type="transmembrane region" description="Helical" evidence="2">
    <location>
        <begin position="311"/>
        <end position="337"/>
    </location>
</feature>
<evidence type="ECO:0000259" key="3">
    <source>
        <dbReference type="PROSITE" id="PS50850"/>
    </source>
</evidence>
<evidence type="ECO:0000313" key="5">
    <source>
        <dbReference type="Proteomes" id="UP000274131"/>
    </source>
</evidence>
<dbReference type="PANTHER" id="PTHR11360:SF284">
    <property type="entry name" value="EG:103B4.3 PROTEIN-RELATED"/>
    <property type="match status" value="1"/>
</dbReference>
<dbReference type="InterPro" id="IPR050327">
    <property type="entry name" value="Proton-linked_MCT"/>
</dbReference>
<name>A0A0N4V6Q0_ENTVE</name>
<feature type="transmembrane region" description="Helical" evidence="2">
    <location>
        <begin position="104"/>
        <end position="132"/>
    </location>
</feature>
<organism evidence="6">
    <name type="scientific">Enterobius vermicularis</name>
    <name type="common">Human pinworm</name>
    <dbReference type="NCBI Taxonomy" id="51028"/>
    <lineage>
        <taxon>Eukaryota</taxon>
        <taxon>Metazoa</taxon>
        <taxon>Ecdysozoa</taxon>
        <taxon>Nematoda</taxon>
        <taxon>Chromadorea</taxon>
        <taxon>Rhabditida</taxon>
        <taxon>Spirurina</taxon>
        <taxon>Oxyuridomorpha</taxon>
        <taxon>Oxyuroidea</taxon>
        <taxon>Oxyuridae</taxon>
        <taxon>Enterobius</taxon>
    </lineage>
</organism>
<feature type="domain" description="Major facilitator superfamily (MFS) profile" evidence="3">
    <location>
        <begin position="331"/>
        <end position="536"/>
    </location>
</feature>
<dbReference type="Proteomes" id="UP000274131">
    <property type="component" value="Unassembled WGS sequence"/>
</dbReference>
<dbReference type="InterPro" id="IPR020846">
    <property type="entry name" value="MFS_dom"/>
</dbReference>
<dbReference type="GO" id="GO:0016020">
    <property type="term" value="C:membrane"/>
    <property type="evidence" value="ECO:0007669"/>
    <property type="project" value="UniProtKB-SubCell"/>
</dbReference>
<dbReference type="WBParaSite" id="EVEC_0000594401-mRNA-1">
    <property type="protein sequence ID" value="EVEC_0000594401-mRNA-1"/>
    <property type="gene ID" value="EVEC_0000594401"/>
</dbReference>
<evidence type="ECO:0000256" key="1">
    <source>
        <dbReference type="ARBA" id="ARBA00004141"/>
    </source>
</evidence>
<evidence type="ECO:0000256" key="2">
    <source>
        <dbReference type="SAM" id="Phobius"/>
    </source>
</evidence>